<organism evidence="1 2">
    <name type="scientific">Ridgeia piscesae</name>
    <name type="common">Tubeworm</name>
    <dbReference type="NCBI Taxonomy" id="27915"/>
    <lineage>
        <taxon>Eukaryota</taxon>
        <taxon>Metazoa</taxon>
        <taxon>Spiralia</taxon>
        <taxon>Lophotrochozoa</taxon>
        <taxon>Annelida</taxon>
        <taxon>Polychaeta</taxon>
        <taxon>Sedentaria</taxon>
        <taxon>Canalipalpata</taxon>
        <taxon>Sabellida</taxon>
        <taxon>Siboglinidae</taxon>
        <taxon>Ridgeia</taxon>
    </lineage>
</organism>
<protein>
    <submittedName>
        <fullName evidence="1">Uncharacterized protein</fullName>
    </submittedName>
</protein>
<comment type="caution">
    <text evidence="1">The sequence shown here is derived from an EMBL/GenBank/DDBJ whole genome shotgun (WGS) entry which is preliminary data.</text>
</comment>
<sequence>MKRQHPQKTVTLKKRTRSPICETSVVQPSRFILVLLSYEKQVIGQCFIISHVGQFIAKLSVVELIHLKNSSFEAENITARYLRFKSHIIVSKTLFKDKILNCSIQAGSELFLEMQTLFFHCM</sequence>
<dbReference type="EMBL" id="JAODUO010001585">
    <property type="protein sequence ID" value="KAK2161372.1"/>
    <property type="molecule type" value="Genomic_DNA"/>
</dbReference>
<name>A0AAD9JYD9_RIDPI</name>
<keyword evidence="2" id="KW-1185">Reference proteome</keyword>
<evidence type="ECO:0000313" key="1">
    <source>
        <dbReference type="EMBL" id="KAK2161372.1"/>
    </source>
</evidence>
<proteinExistence type="predicted"/>
<gene>
    <name evidence="1" type="ORF">NP493_1587g00034</name>
</gene>
<dbReference type="AlphaFoldDB" id="A0AAD9JYD9"/>
<evidence type="ECO:0000313" key="2">
    <source>
        <dbReference type="Proteomes" id="UP001209878"/>
    </source>
</evidence>
<reference evidence="1" key="1">
    <citation type="journal article" date="2023" name="Mol. Biol. Evol.">
        <title>Third-Generation Sequencing Reveals the Adaptive Role of the Epigenome in Three Deep-Sea Polychaetes.</title>
        <authorList>
            <person name="Perez M."/>
            <person name="Aroh O."/>
            <person name="Sun Y."/>
            <person name="Lan Y."/>
            <person name="Juniper S.K."/>
            <person name="Young C.R."/>
            <person name="Angers B."/>
            <person name="Qian P.Y."/>
        </authorList>
    </citation>
    <scope>NUCLEOTIDE SEQUENCE</scope>
    <source>
        <strain evidence="1">R07B-5</strain>
    </source>
</reference>
<dbReference type="Proteomes" id="UP001209878">
    <property type="component" value="Unassembled WGS sequence"/>
</dbReference>
<accession>A0AAD9JYD9</accession>